<keyword evidence="4" id="KW-1185">Reference proteome</keyword>
<gene>
    <name evidence="3" type="primary">degV_3</name>
    <name evidence="3" type="ORF">LCB40_15600</name>
</gene>
<dbReference type="PANTHER" id="PTHR33434">
    <property type="entry name" value="DEGV DOMAIN-CONTAINING PROTEIN DR_1986-RELATED"/>
    <property type="match status" value="1"/>
</dbReference>
<dbReference type="Gene3D" id="3.30.1180.10">
    <property type="match status" value="1"/>
</dbReference>
<dbReference type="Proteomes" id="UP000677218">
    <property type="component" value="Unassembled WGS sequence"/>
</dbReference>
<accession>A0A916QHV6</accession>
<evidence type="ECO:0000256" key="1">
    <source>
        <dbReference type="ARBA" id="ARBA00003238"/>
    </source>
</evidence>
<evidence type="ECO:0000256" key="2">
    <source>
        <dbReference type="ARBA" id="ARBA00023121"/>
    </source>
</evidence>
<dbReference type="Pfam" id="PF02645">
    <property type="entry name" value="DegV"/>
    <property type="match status" value="1"/>
</dbReference>
<dbReference type="Gene3D" id="3.40.50.10440">
    <property type="entry name" value="Dihydroxyacetone kinase, domain 1"/>
    <property type="match status" value="1"/>
</dbReference>
<organism evidence="3 4">
    <name type="scientific">Lactobacillus corticis</name>
    <dbReference type="NCBI Taxonomy" id="2201249"/>
    <lineage>
        <taxon>Bacteria</taxon>
        <taxon>Bacillati</taxon>
        <taxon>Bacillota</taxon>
        <taxon>Bacilli</taxon>
        <taxon>Lactobacillales</taxon>
        <taxon>Lactobacillaceae</taxon>
        <taxon>Lactobacillus</taxon>
    </lineage>
</organism>
<dbReference type="InterPro" id="IPR003797">
    <property type="entry name" value="DegV"/>
</dbReference>
<dbReference type="AlphaFoldDB" id="A0A916QHV6"/>
<dbReference type="InterPro" id="IPR043168">
    <property type="entry name" value="DegV_C"/>
</dbReference>
<dbReference type="RefSeq" id="WP_212781358.1">
    <property type="nucleotide sequence ID" value="NZ_BMAY01000015.1"/>
</dbReference>
<dbReference type="GO" id="GO:0008289">
    <property type="term" value="F:lipid binding"/>
    <property type="evidence" value="ECO:0007669"/>
    <property type="project" value="UniProtKB-KW"/>
</dbReference>
<dbReference type="SUPFAM" id="SSF82549">
    <property type="entry name" value="DAK1/DegV-like"/>
    <property type="match status" value="1"/>
</dbReference>
<dbReference type="EMBL" id="BMAY01000015">
    <property type="protein sequence ID" value="GFZ27680.1"/>
    <property type="molecule type" value="Genomic_DNA"/>
</dbReference>
<reference evidence="3" key="1">
    <citation type="submission" date="2020-08" db="EMBL/GenBank/DDBJ databases">
        <title>Taxonomic study for Lactobacillus species isolated from hardwood bark.</title>
        <authorList>
            <person name="Tohno M."/>
            <person name="Tanizawa Y."/>
        </authorList>
    </citation>
    <scope>NUCLEOTIDE SEQUENCE</scope>
    <source>
        <strain evidence="3">B40</strain>
    </source>
</reference>
<evidence type="ECO:0000313" key="3">
    <source>
        <dbReference type="EMBL" id="GFZ27680.1"/>
    </source>
</evidence>
<keyword evidence="2" id="KW-0446">Lipid-binding</keyword>
<protein>
    <submittedName>
        <fullName evidence="3">DegV family protein</fullName>
    </submittedName>
</protein>
<proteinExistence type="predicted"/>
<comment type="function">
    <text evidence="1">May bind long-chain fatty acids, such as palmitate, and may play a role in lipid transport or fatty acid metabolism.</text>
</comment>
<comment type="caution">
    <text evidence="3">The sequence shown here is derived from an EMBL/GenBank/DDBJ whole genome shotgun (WGS) entry which is preliminary data.</text>
</comment>
<name>A0A916QHV6_9LACO</name>
<evidence type="ECO:0000313" key="4">
    <source>
        <dbReference type="Proteomes" id="UP000677218"/>
    </source>
</evidence>
<dbReference type="NCBIfam" id="TIGR00762">
    <property type="entry name" value="DegV"/>
    <property type="match status" value="1"/>
</dbReference>
<dbReference type="PROSITE" id="PS51482">
    <property type="entry name" value="DEGV"/>
    <property type="match status" value="1"/>
</dbReference>
<dbReference type="Gene3D" id="2.20.28.50">
    <property type="entry name" value="degv family protein"/>
    <property type="match status" value="1"/>
</dbReference>
<sequence>MSEIRLILDTASNENDHEAANIKVVPLTVSFGQETFVDDGQTTVADFLETMQRSKVAGKSSCPSIQDWLNALEGSQKAIIIALTSALSGSYSSAFQAKQIYEEKNPGSSVIVVDSRSAGPEQSIILHGIQQLLKGETRWADLDQKIAEMRQETHLLFVLQSLRNLSLNGRVPGAVAKLAGVLKIAVIGTASLEGKFELLAKTRGMKRAIKELAKQMQQLNYQGGEVIIDHCNNQADAEKLRDLILEKYPLAKIAIRPMRQLCSFYAEEGGLMVGFREAAN</sequence>
<dbReference type="InterPro" id="IPR050270">
    <property type="entry name" value="DegV_domain_contain"/>
</dbReference>
<dbReference type="PANTHER" id="PTHR33434:SF2">
    <property type="entry name" value="FATTY ACID-BINDING PROTEIN TM_1468"/>
    <property type="match status" value="1"/>
</dbReference>